<keyword evidence="8" id="KW-0067">ATP-binding</keyword>
<dbReference type="PANTHER" id="PTHR33540:SF2">
    <property type="entry name" value="TRNA THREONYLCARBAMOYLADENOSINE BIOSYNTHESIS PROTEIN TSAE"/>
    <property type="match status" value="1"/>
</dbReference>
<dbReference type="InterPro" id="IPR003442">
    <property type="entry name" value="T6A_TsaE"/>
</dbReference>
<keyword evidence="12" id="KW-1185">Reference proteome</keyword>
<dbReference type="EMBL" id="WTPX01000004">
    <property type="protein sequence ID" value="NNJ24139.1"/>
    <property type="molecule type" value="Genomic_DNA"/>
</dbReference>
<evidence type="ECO:0000256" key="9">
    <source>
        <dbReference type="ARBA" id="ARBA00022842"/>
    </source>
</evidence>
<comment type="subcellular location">
    <subcellularLocation>
        <location evidence="1">Cytoplasm</location>
    </subcellularLocation>
</comment>
<gene>
    <name evidence="11" type="primary">tsaE</name>
    <name evidence="11" type="ORF">LzC2_01890</name>
</gene>
<dbReference type="InterPro" id="IPR027417">
    <property type="entry name" value="P-loop_NTPase"/>
</dbReference>
<keyword evidence="7" id="KW-0547">Nucleotide-binding</keyword>
<dbReference type="Proteomes" id="UP000609651">
    <property type="component" value="Unassembled WGS sequence"/>
</dbReference>
<keyword evidence="6" id="KW-0479">Metal-binding</keyword>
<comment type="caution">
    <text evidence="11">The sequence shown here is derived from an EMBL/GenBank/DDBJ whole genome shotgun (WGS) entry which is preliminary data.</text>
</comment>
<dbReference type="Pfam" id="PF02367">
    <property type="entry name" value="TsaE"/>
    <property type="match status" value="1"/>
</dbReference>
<evidence type="ECO:0000256" key="8">
    <source>
        <dbReference type="ARBA" id="ARBA00022840"/>
    </source>
</evidence>
<keyword evidence="5" id="KW-0819">tRNA processing</keyword>
<name>A0ABX1V8K0_9PLAN</name>
<evidence type="ECO:0000256" key="7">
    <source>
        <dbReference type="ARBA" id="ARBA00022741"/>
    </source>
</evidence>
<evidence type="ECO:0000256" key="2">
    <source>
        <dbReference type="ARBA" id="ARBA00007599"/>
    </source>
</evidence>
<keyword evidence="4" id="KW-0963">Cytoplasm</keyword>
<proteinExistence type="inferred from homology"/>
<comment type="similarity">
    <text evidence="2">Belongs to the TsaE family.</text>
</comment>
<evidence type="ECO:0000313" key="11">
    <source>
        <dbReference type="EMBL" id="NNJ24139.1"/>
    </source>
</evidence>
<evidence type="ECO:0000256" key="10">
    <source>
        <dbReference type="ARBA" id="ARBA00032441"/>
    </source>
</evidence>
<dbReference type="Gene3D" id="3.40.50.300">
    <property type="entry name" value="P-loop containing nucleotide triphosphate hydrolases"/>
    <property type="match status" value="1"/>
</dbReference>
<evidence type="ECO:0000313" key="12">
    <source>
        <dbReference type="Proteomes" id="UP000609651"/>
    </source>
</evidence>
<protein>
    <recommendedName>
        <fullName evidence="3">tRNA threonylcarbamoyladenosine biosynthesis protein TsaE</fullName>
    </recommendedName>
    <alternativeName>
        <fullName evidence="10">t(6)A37 threonylcarbamoyladenosine biosynthesis protein TsaE</fullName>
    </alternativeName>
</protein>
<evidence type="ECO:0000256" key="3">
    <source>
        <dbReference type="ARBA" id="ARBA00019010"/>
    </source>
</evidence>
<dbReference type="NCBIfam" id="TIGR00150">
    <property type="entry name" value="T6A_YjeE"/>
    <property type="match status" value="1"/>
</dbReference>
<dbReference type="PANTHER" id="PTHR33540">
    <property type="entry name" value="TRNA THREONYLCARBAMOYLADENOSINE BIOSYNTHESIS PROTEIN TSAE"/>
    <property type="match status" value="1"/>
</dbReference>
<evidence type="ECO:0000256" key="6">
    <source>
        <dbReference type="ARBA" id="ARBA00022723"/>
    </source>
</evidence>
<accession>A0ABX1V8K0</accession>
<sequence length="138" mass="14891">MIGLNGELGAGKTRLVRAIALAAGVDPAEIGSPTFTLVREYRTALTSFPEAPPLLFHLDAYRLADEDDYLNLGPEEFIETGATLIEWAERVADVLPTDRLTLTLAATGETSRAVVVRAGGPDSRVLRDAILAEFSHDR</sequence>
<keyword evidence="9" id="KW-0460">Magnesium</keyword>
<dbReference type="SUPFAM" id="SSF52540">
    <property type="entry name" value="P-loop containing nucleoside triphosphate hydrolases"/>
    <property type="match status" value="1"/>
</dbReference>
<evidence type="ECO:0000256" key="4">
    <source>
        <dbReference type="ARBA" id="ARBA00022490"/>
    </source>
</evidence>
<reference evidence="11 12" key="1">
    <citation type="journal article" date="2020" name="Syst. Appl. Microbiol.">
        <title>Alienimonas chondri sp. nov., a novel planctomycete isolated from the biofilm of the red alga Chondrus crispus.</title>
        <authorList>
            <person name="Vitorino I."/>
            <person name="Albuquerque L."/>
            <person name="Wiegand S."/>
            <person name="Kallscheuer N."/>
            <person name="da Costa M.S."/>
            <person name="Lobo-da-Cunha A."/>
            <person name="Jogler C."/>
            <person name="Lage O.M."/>
        </authorList>
    </citation>
    <scope>NUCLEOTIDE SEQUENCE [LARGE SCALE GENOMIC DNA]</scope>
    <source>
        <strain evidence="11 12">LzC2</strain>
    </source>
</reference>
<organism evidence="11 12">
    <name type="scientific">Alienimonas chondri</name>
    <dbReference type="NCBI Taxonomy" id="2681879"/>
    <lineage>
        <taxon>Bacteria</taxon>
        <taxon>Pseudomonadati</taxon>
        <taxon>Planctomycetota</taxon>
        <taxon>Planctomycetia</taxon>
        <taxon>Planctomycetales</taxon>
        <taxon>Planctomycetaceae</taxon>
        <taxon>Alienimonas</taxon>
    </lineage>
</organism>
<evidence type="ECO:0000256" key="5">
    <source>
        <dbReference type="ARBA" id="ARBA00022694"/>
    </source>
</evidence>
<evidence type="ECO:0000256" key="1">
    <source>
        <dbReference type="ARBA" id="ARBA00004496"/>
    </source>
</evidence>